<comment type="caution">
    <text evidence="4">Lacks conserved residue(s) required for the propagation of feature annotation.</text>
</comment>
<gene>
    <name evidence="4" type="primary">uppS</name>
    <name evidence="5" type="ORF">AKJ51_01185</name>
</gene>
<organism evidence="5 6">
    <name type="scientific">candidate division MSBL1 archaeon SCGC-AAA382A20</name>
    <dbReference type="NCBI Taxonomy" id="1698280"/>
    <lineage>
        <taxon>Archaea</taxon>
        <taxon>Methanobacteriati</taxon>
        <taxon>Methanobacteriota</taxon>
        <taxon>candidate division MSBL1</taxon>
    </lineage>
</organism>
<dbReference type="PROSITE" id="PS01066">
    <property type="entry name" value="UPP_SYNTHASE"/>
    <property type="match status" value="1"/>
</dbReference>
<feature type="binding site" evidence="4">
    <location>
        <position position="35"/>
    </location>
    <ligand>
        <name>Mg(2+)</name>
        <dbReference type="ChEBI" id="CHEBI:18420"/>
    </ligand>
</feature>
<dbReference type="HAMAP" id="MF_01139">
    <property type="entry name" value="ISPT"/>
    <property type="match status" value="1"/>
</dbReference>
<comment type="subunit">
    <text evidence="4">Homodimer.</text>
</comment>
<dbReference type="EMBL" id="LHYE01000007">
    <property type="protein sequence ID" value="KXB07537.1"/>
    <property type="molecule type" value="Genomic_DNA"/>
</dbReference>
<feature type="binding site" evidence="4">
    <location>
        <begin position="211"/>
        <end position="213"/>
    </location>
    <ligand>
        <name>substrate</name>
    </ligand>
</feature>
<comment type="catalytic activity">
    <reaction evidence="4">
        <text>geranylgeranyl diphosphate + 7 isopentenyl diphosphate = tri-trans,hepta-cis-undecaprenyl diphosphate + 7 diphosphate</text>
        <dbReference type="Rhea" id="RHEA:27622"/>
        <dbReference type="ChEBI" id="CHEBI:33019"/>
        <dbReference type="ChEBI" id="CHEBI:57533"/>
        <dbReference type="ChEBI" id="CHEBI:60388"/>
        <dbReference type="ChEBI" id="CHEBI:128769"/>
        <dbReference type="EC" id="2.5.1.89"/>
    </reaction>
</comment>
<dbReference type="InterPro" id="IPR018520">
    <property type="entry name" value="UPP_synth-like_CS"/>
</dbReference>
<dbReference type="GO" id="GO:0000287">
    <property type="term" value="F:magnesium ion binding"/>
    <property type="evidence" value="ECO:0007669"/>
    <property type="project" value="UniProtKB-UniRule"/>
</dbReference>
<dbReference type="PANTHER" id="PTHR10291:SF43">
    <property type="entry name" value="DEHYDRODOLICHYL DIPHOSPHATE SYNTHASE COMPLEX SUBUNIT DHDDS"/>
    <property type="match status" value="1"/>
</dbReference>
<dbReference type="NCBIfam" id="TIGR00055">
    <property type="entry name" value="uppS"/>
    <property type="match status" value="1"/>
</dbReference>
<evidence type="ECO:0000256" key="2">
    <source>
        <dbReference type="ARBA" id="ARBA00022723"/>
    </source>
</evidence>
<name>A0A133VM99_9EURY</name>
<proteinExistence type="inferred from homology"/>
<protein>
    <recommendedName>
        <fullName evidence="4">Tritrans,polycis-undecaprenyl-diphosphate synthase (geranylgeranyl-diphosphate specific)</fullName>
        <ecNumber evidence="4">2.5.1.89</ecNumber>
    </recommendedName>
    <alternativeName>
        <fullName evidence="4">Undecaprenyl diphosphate synthase</fullName>
        <shortName evidence="4">UDS</shortName>
    </alternativeName>
    <alternativeName>
        <fullName evidence="4">Undecaprenyl pyrophosphate synthase</fullName>
        <shortName evidence="4">UPP synthase</shortName>
    </alternativeName>
</protein>
<dbReference type="Proteomes" id="UP000070263">
    <property type="component" value="Unassembled WGS sequence"/>
</dbReference>
<evidence type="ECO:0000256" key="1">
    <source>
        <dbReference type="ARBA" id="ARBA00022679"/>
    </source>
</evidence>
<comment type="function">
    <text evidence="4">Catalyzes the sequential condensation of isopentenyl diphosphate (IPP) with geranylgeranyl diphosphate (GGPP) to yield (2Z,6Z,10Z,14Z,18Z,22Z,26Z,30E,34E,38E)-undecaprenyl diphosphate (tritrans,heptacis-UPP). It is probably the precursor of glycosyl carrier lipids.</text>
</comment>
<dbReference type="CDD" id="cd00475">
    <property type="entry name" value="Cis_IPPS"/>
    <property type="match status" value="1"/>
</dbReference>
<dbReference type="SUPFAM" id="SSF64005">
    <property type="entry name" value="Undecaprenyl diphosphate synthase"/>
    <property type="match status" value="1"/>
</dbReference>
<dbReference type="EC" id="2.5.1.89" evidence="4"/>
<sequence length="256" mass="29697">MEKLQNLISEYYENRLLQRIKRGGNLPNHIGIILDGNRRYASERDMEVDRGHLMGAEKLEQLLNWIKELGIRYMTVYAFSKENFDRTSGEVQALMNLFKAKFKEIIEDERVDEYGVRISAVGDMSSLPSEVVQAIERAEKATQDYGDYFLNIAIGYSGRAELVNAVQKICKEVKKGELDVKDIDKALIEDNLYTSDLPDPDLIIRTSGEERLSGFLLWQSAYSELYFCEAYWPGFDKINFLQAIDNYQERVRRYGR</sequence>
<accession>A0A133VM99</accession>
<keyword evidence="2 4" id="KW-0479">Metal-binding</keyword>
<feature type="binding site" evidence="4">
    <location>
        <position position="86"/>
    </location>
    <ligand>
        <name>substrate</name>
    </ligand>
</feature>
<feature type="binding site" evidence="4">
    <location>
        <begin position="80"/>
        <end position="82"/>
    </location>
    <ligand>
        <name>substrate</name>
    </ligand>
</feature>
<feature type="binding site" evidence="4">
    <location>
        <position position="205"/>
    </location>
    <ligand>
        <name>substrate</name>
    </ligand>
</feature>
<feature type="binding site" evidence="4">
    <location>
        <position position="52"/>
    </location>
    <ligand>
        <name>substrate</name>
    </ligand>
</feature>
<dbReference type="AlphaFoldDB" id="A0A133VM99"/>
<dbReference type="Pfam" id="PF01255">
    <property type="entry name" value="Prenyltransf"/>
    <property type="match status" value="1"/>
</dbReference>
<comment type="cofactor">
    <cofactor evidence="4">
        <name>Mg(2+)</name>
        <dbReference type="ChEBI" id="CHEBI:18420"/>
    </cofactor>
    <text evidence="4">Binds 2 magnesium ions per subunit.</text>
</comment>
<feature type="active site" description="Proton acceptor" evidence="4">
    <location>
        <position position="83"/>
    </location>
</feature>
<reference evidence="5 6" key="1">
    <citation type="journal article" date="2016" name="Sci. Rep.">
        <title>Metabolic traits of an uncultured archaeal lineage -MSBL1- from brine pools of the Red Sea.</title>
        <authorList>
            <person name="Mwirichia R."/>
            <person name="Alam I."/>
            <person name="Rashid M."/>
            <person name="Vinu M."/>
            <person name="Ba-Alawi W."/>
            <person name="Anthony Kamau A."/>
            <person name="Kamanda Ngugi D."/>
            <person name="Goker M."/>
            <person name="Klenk H.P."/>
            <person name="Bajic V."/>
            <person name="Stingl U."/>
        </authorList>
    </citation>
    <scope>NUCLEOTIDE SEQUENCE [LARGE SCALE GENOMIC DNA]</scope>
    <source>
        <strain evidence="5">SCGC-AAA382A20</strain>
    </source>
</reference>
<feature type="binding site" evidence="4">
    <location>
        <position position="84"/>
    </location>
    <ligand>
        <name>substrate</name>
    </ligand>
</feature>
<dbReference type="FunFam" id="3.40.1180.10:FF:000003">
    <property type="entry name" value="Isoprenyl transferase 2"/>
    <property type="match status" value="1"/>
</dbReference>
<evidence type="ECO:0000256" key="4">
    <source>
        <dbReference type="HAMAP-Rule" id="MF_01139"/>
    </source>
</evidence>
<keyword evidence="3 4" id="KW-0460">Magnesium</keyword>
<evidence type="ECO:0000256" key="3">
    <source>
        <dbReference type="ARBA" id="ARBA00022842"/>
    </source>
</evidence>
<keyword evidence="1 4" id="KW-0808">Transferase</keyword>
<evidence type="ECO:0000313" key="6">
    <source>
        <dbReference type="Proteomes" id="UP000070263"/>
    </source>
</evidence>
<dbReference type="InterPro" id="IPR036424">
    <property type="entry name" value="UPP_synth-like_sf"/>
</dbReference>
<keyword evidence="6" id="KW-1185">Reference proteome</keyword>
<dbReference type="PANTHER" id="PTHR10291">
    <property type="entry name" value="DEHYDRODOLICHYL DIPHOSPHATE SYNTHASE FAMILY MEMBER"/>
    <property type="match status" value="1"/>
</dbReference>
<dbReference type="Gene3D" id="3.40.1180.10">
    <property type="entry name" value="Decaprenyl diphosphate synthase-like"/>
    <property type="match status" value="1"/>
</dbReference>
<comment type="caution">
    <text evidence="5">The sequence shown here is derived from an EMBL/GenBank/DDBJ whole genome shotgun (WGS) entry which is preliminary data.</text>
</comment>
<comment type="similarity">
    <text evidence="4">Belongs to the UPP synthase family.</text>
</comment>
<evidence type="ECO:0000313" key="5">
    <source>
        <dbReference type="EMBL" id="KXB07537.1"/>
    </source>
</evidence>
<dbReference type="GO" id="GO:0016094">
    <property type="term" value="P:polyprenol biosynthetic process"/>
    <property type="evidence" value="ECO:0007669"/>
    <property type="project" value="TreeGrafter"/>
</dbReference>
<dbReference type="PATRIC" id="fig|1698280.3.peg.1089"/>
<dbReference type="InterPro" id="IPR001441">
    <property type="entry name" value="UPP_synth-like"/>
</dbReference>
<feature type="active site" evidence="4">
    <location>
        <position position="35"/>
    </location>
</feature>
<dbReference type="GO" id="GO:0045547">
    <property type="term" value="F:ditrans,polycis-polyprenyl diphosphate synthase [(2E,6E)-farnesyl diphosphate specific] activity"/>
    <property type="evidence" value="ECO:0007669"/>
    <property type="project" value="TreeGrafter"/>
</dbReference>
<feature type="binding site" evidence="4">
    <location>
        <begin position="36"/>
        <end position="39"/>
    </location>
    <ligand>
        <name>substrate</name>
    </ligand>
</feature>
<feature type="binding site" evidence="4">
    <location>
        <position position="224"/>
    </location>
    <ligand>
        <name>Mg(2+)</name>
        <dbReference type="ChEBI" id="CHEBI:18420"/>
    </ligand>
</feature>